<feature type="region of interest" description="Disordered" evidence="2">
    <location>
        <begin position="2025"/>
        <end position="2056"/>
    </location>
</feature>
<feature type="compositionally biased region" description="Basic and acidic residues" evidence="2">
    <location>
        <begin position="694"/>
        <end position="716"/>
    </location>
</feature>
<feature type="compositionally biased region" description="Polar residues" evidence="2">
    <location>
        <begin position="1117"/>
        <end position="1130"/>
    </location>
</feature>
<feature type="compositionally biased region" description="Basic residues" evidence="2">
    <location>
        <begin position="2035"/>
        <end position="2045"/>
    </location>
</feature>
<accession>F0VQE9</accession>
<feature type="compositionally biased region" description="Low complexity" evidence="2">
    <location>
        <begin position="1653"/>
        <end position="1669"/>
    </location>
</feature>
<feature type="region of interest" description="Disordered" evidence="2">
    <location>
        <begin position="1627"/>
        <end position="1737"/>
    </location>
</feature>
<dbReference type="EMBL" id="FR823393">
    <property type="protein sequence ID" value="CBZ55946.1"/>
    <property type="molecule type" value="Genomic_DNA"/>
</dbReference>
<feature type="compositionally biased region" description="Polar residues" evidence="2">
    <location>
        <begin position="2762"/>
        <end position="2771"/>
    </location>
</feature>
<dbReference type="VEuPathDB" id="ToxoDB:NCLIV_063720"/>
<feature type="coiled-coil region" evidence="1">
    <location>
        <begin position="1943"/>
        <end position="1970"/>
    </location>
</feature>
<feature type="compositionally biased region" description="Basic and acidic residues" evidence="2">
    <location>
        <begin position="1917"/>
        <end position="1929"/>
    </location>
</feature>
<dbReference type="eggNOG" id="ENOG502QYXI">
    <property type="taxonomic scope" value="Eukaryota"/>
</dbReference>
<name>F0VQE9_NEOCL</name>
<organism evidence="3 4">
    <name type="scientific">Neospora caninum (strain Liverpool)</name>
    <dbReference type="NCBI Taxonomy" id="572307"/>
    <lineage>
        <taxon>Eukaryota</taxon>
        <taxon>Sar</taxon>
        <taxon>Alveolata</taxon>
        <taxon>Apicomplexa</taxon>
        <taxon>Conoidasida</taxon>
        <taxon>Coccidia</taxon>
        <taxon>Eucoccidiorida</taxon>
        <taxon>Eimeriorina</taxon>
        <taxon>Sarcocystidae</taxon>
        <taxon>Neospora</taxon>
    </lineage>
</organism>
<feature type="compositionally biased region" description="Low complexity" evidence="2">
    <location>
        <begin position="1265"/>
        <end position="1279"/>
    </location>
</feature>
<evidence type="ECO:0000313" key="3">
    <source>
        <dbReference type="EMBL" id="CBZ55946.1"/>
    </source>
</evidence>
<feature type="region of interest" description="Disordered" evidence="2">
    <location>
        <begin position="905"/>
        <end position="1088"/>
    </location>
</feature>
<feature type="region of interest" description="Disordered" evidence="2">
    <location>
        <begin position="2754"/>
        <end position="2782"/>
    </location>
</feature>
<feature type="compositionally biased region" description="Gly residues" evidence="2">
    <location>
        <begin position="2520"/>
        <end position="2530"/>
    </location>
</feature>
<feature type="compositionally biased region" description="Basic and acidic residues" evidence="2">
    <location>
        <begin position="2683"/>
        <end position="2693"/>
    </location>
</feature>
<keyword evidence="1" id="KW-0175">Coiled coil</keyword>
<feature type="compositionally biased region" description="Basic and acidic residues" evidence="2">
    <location>
        <begin position="2077"/>
        <end position="2087"/>
    </location>
</feature>
<dbReference type="GeneID" id="13445169"/>
<feature type="compositionally biased region" description="Basic and acidic residues" evidence="2">
    <location>
        <begin position="1146"/>
        <end position="1167"/>
    </location>
</feature>
<feature type="compositionally biased region" description="Low complexity" evidence="2">
    <location>
        <begin position="198"/>
        <end position="224"/>
    </location>
</feature>
<feature type="compositionally biased region" description="Basic and acidic residues" evidence="2">
    <location>
        <begin position="977"/>
        <end position="998"/>
    </location>
</feature>
<protein>
    <submittedName>
        <fullName evidence="3">Uncharacterized protein</fullName>
    </submittedName>
</protein>
<reference evidence="4" key="1">
    <citation type="journal article" date="2012" name="PLoS Pathog.">
        <title>Comparative genomics of the apicomplexan parasites Toxoplasma gondii and Neospora caninum: Coccidia differing in host range and transmission strategy.</title>
        <authorList>
            <person name="Reid A.J."/>
            <person name="Vermont S.J."/>
            <person name="Cotton J.A."/>
            <person name="Harris D."/>
            <person name="Hill-Cawthorne G.A."/>
            <person name="Konen-Waisman S."/>
            <person name="Latham S.M."/>
            <person name="Mourier T."/>
            <person name="Norton R."/>
            <person name="Quail M.A."/>
            <person name="Sanders M."/>
            <person name="Shanmugam D."/>
            <person name="Sohal A."/>
            <person name="Wasmuth J.D."/>
            <person name="Brunk B."/>
            <person name="Grigg M.E."/>
            <person name="Howard J.C."/>
            <person name="Parkinson J."/>
            <person name="Roos D.S."/>
            <person name="Trees A.J."/>
            <person name="Berriman M."/>
            <person name="Pain A."/>
            <person name="Wastling J.M."/>
        </authorList>
    </citation>
    <scope>NUCLEOTIDE SEQUENCE [LARGE SCALE GENOMIC DNA]</scope>
    <source>
        <strain evidence="4">Liverpool</strain>
    </source>
</reference>
<feature type="region of interest" description="Disordered" evidence="2">
    <location>
        <begin position="2632"/>
        <end position="2716"/>
    </location>
</feature>
<feature type="region of interest" description="Disordered" evidence="2">
    <location>
        <begin position="1891"/>
        <end position="1929"/>
    </location>
</feature>
<sequence length="2782" mass="300548">MVSAMATYEAGRELREEEPQGRFSMPSHRISDDREATSPSHFRHSSLSPLAQPPSPFLSPVPSLCSSPSSSPFRSWAPTAEEGWRGPREVPPRGDSALPSQAPSPFPQQPMGFRQNEGERSFVAAMQPRASEAGRSGDAFPRPRHARASKEDACTSARQSRNSFSFPPVVPESPFCKIGSSSLSLLSKKTVAQTPFRAPNSASPAAAAQTPSDRVAGAAGEARQPAALPVQMVPAVSRLRTPFSVSPSRFSGLHGTPGRGPLLLSELDTPFHLVRMNKGTTFLAGRHAKTAFQPAPAAEPAPPFVAETPGETPASPHRLEPPPSGAGSPDFPPQFAGEREGTGSSNRDVGGNVEQNLERAGSGTKARAESGAREGEAGEPAETHSYMAFYPSAGGPGDRNADGHDASEPFQGSYDRLSSRSAGLPAFSRNESRGFAADGEGPFAGSRFQRGGEREAEEGRDLGRMEDARVGGDSGREARSGPGKRSDGGRGKENLFSAPSPTNAAAAEILRSRQLLQKAERMLRASTVVAAREKPEEGKRSLSEPRPQNSSAGLPRPSDEENVMYAAAGVQPDSAVYTPSSVHPPQSAAFSGEAPDAYPPQGVHTPHGRRADPTAASLPSRRPPPREELAASAWREAEPDPGRRRDEAQPTSSDRVAEGYAFSAPHMHLTEEDALRLKKEASGANPLLGSWLLEHADGDRKRETGREDETGRRVRGNEAGVQGEAKADEAPRQHPSRCTTAGSEPLSSSSSGLHSTVQPGAFPDSPQTERVSPPAVSSPQRRRGSARVLRGRSLEGTQFSSLSQMGHGMLFSHDSQVMATERAIFPGKGARSPFFLSVDSRFTEARTQSTAAPPSGLSGSALLGTHPAAHRLERTDTADPVPALALPPARSQAGKQVDGAAHAFRVTPEPERAQREAEATPRGGAGASVAAPEVQWPSDRTLACSSAGAREEERGEEDSSVRARWEEGIEAAEREEDQDRRGDRSRETRSDPLERDAFSHSSSHSGFSSLQPQQTPRLDSSPPLSPPGFRHSPFPLSPRRETEGRGEHPLACTADFGAPAATDTENTPSPLSFRSASSKSISSSPSSLYHRGLAARGHFSFSFFSPFRDRGQRRETGANSGGTSPATGSMSPHLEFDAGRGVPTPRRRDETVDTGQRDYPRRGERPDPSVSASSCCAESEAAATESCGGSAHPGFVHPGIDSFRDAKNGLSVSAFPRHVFHTEEGCGDRGAATSAGRGGAVQTEGGAAFPDSSLQENAPHRPLPGAATAAQQYQEQGAEASEEGDGGVFSPERGGPALWGERGPEGERDTTCSQELRNSNHARPATLHASTLSSASPFARRDAVPMAGQAEHLHEEGCWRPGDEETGRRTWGQAPREEDFLHARGRDPYFVSIMHPTERDANGRPEFLSTTTRTSAFQSLARSGEVYVHQESQGKGASGAAVYSFERREEPTPFRGRQISPFEQSLQALHEDFLDHFSQTPRVHATASGSVEVGAPLVPSSQFLHGFSTTSPSRFPAASREGRAEELELRSRDGAAHSDDGRFAGAFWRAHAETESRVPGCRTSMSAFPASGSHGRPDVDRLDNFEEDIDDDVAQILPMVQFVNAELVAAGFEVLHADFPASLAPGFSQGGVDGRGLRAGERMSQGGDERPSPAAAARPVGHAAGGRVRNQGPPAYASANGGSHPSTEHRDGMGRGTGDENGEKDETVERRAMQPFEGLGGGEQEQRRTPRAANDQAHLSLRDTGTMSKNATDEAYIQSEVYVHRVLEAMTDKLHEVLAAYRTRGERMGELRREAATAAGLTAKCNELKEEKDVAAKQISSLRSRVTEVEREKAELAGAMAEQASLAARLQEAEKAAQALRGQARLHRNQLRQKELEKERLAERLETVLREEQSRETRARRALESLVSPSGPFASSRRLERGEKHETLTRRPERGALAVKNANKLLVEVAQHYEGKVKALQREIASLSHALEVSALAVEAEKSNRETGWSGRGTGSDRNSRGALAPLDEFEERDACMHFTTVHTHPETWSEQRKHQAARRSRSQKTRVSGSVPSLLSADAENKASSVWTVDFRGDADGEEAKQEERSGFSAVGPSPASDGRGMPSAVAHAAQRRSRSLAASFTTRERDAGCLDARTRFSLSCCSEGRGRRMRDRSDGGEGSFPLLNGCVQPDIHMSRVLEQVKDEKIRFVDLQLQESFRLWYGTYWLLNVCVDWLQLEARLARSRRDEEETQRLRVRIVELQSRVEELEADLLTRPTNEAHRQLQQQLLDLQDELNPKKQESWRRAEPRSLMRQDRLQHKLRSSTVELRNEEHVALLQRCCLALNCSHPETLPAAIKRVAATSHRLPPLERFFEFVTLLAAGRLPAASEADVILSSLVAMSTARHAHKNYLQLRRAFAQAVQRDLAGTHSRSSAAFSFSAFEEDLEDMQDTHAQQFQRLQQAQLAGSSSSAVSGNDARERRVKETLSLLRMQHQDATALFQKAAQEETQALRCLLAPRASSRGRRAASTNASDACRGGEEVGSGGDGSRGGVEEKELMHALRKRLAFSTAEECASKVQAALGRVDALAGFFRILCDMLEIPTAGATFAQVEAAVASLIKESQEQQALLEEQQKHLLQQHNLLVSLQHSVYSPPLPTIREAKGEDEEEEREGSPKTAESGDDETGIPGGGDEAPPNQGTGGVSSRERSRAEPRDVSPNGEGIDEEKREERQTESEAHTVAAVATVNALQQLLKVDRATLILPKLSEILGRVQRLTNAPPLSPEPSSAHSASQPRLEANGGPDE</sequence>
<evidence type="ECO:0000256" key="2">
    <source>
        <dbReference type="SAM" id="MobiDB-lite"/>
    </source>
</evidence>
<feature type="compositionally biased region" description="Basic and acidic residues" evidence="2">
    <location>
        <begin position="949"/>
        <end position="967"/>
    </location>
</feature>
<feature type="region of interest" description="Disordered" evidence="2">
    <location>
        <begin position="2502"/>
        <end position="2531"/>
    </location>
</feature>
<feature type="compositionally biased region" description="Basic and acidic residues" evidence="2">
    <location>
        <begin position="82"/>
        <end position="92"/>
    </location>
</feature>
<feature type="coiled-coil region" evidence="1">
    <location>
        <begin position="1791"/>
        <end position="1891"/>
    </location>
</feature>
<evidence type="ECO:0000256" key="1">
    <source>
        <dbReference type="SAM" id="Coils"/>
    </source>
</evidence>
<feature type="compositionally biased region" description="Basic and acidic residues" evidence="2">
    <location>
        <begin position="2703"/>
        <end position="2715"/>
    </location>
</feature>
<feature type="compositionally biased region" description="Low complexity" evidence="2">
    <location>
        <begin position="742"/>
        <end position="755"/>
    </location>
</feature>
<feature type="compositionally biased region" description="Low complexity" evidence="2">
    <location>
        <begin position="60"/>
        <end position="75"/>
    </location>
</feature>
<feature type="region of interest" description="Disordered" evidence="2">
    <location>
        <begin position="526"/>
        <end position="792"/>
    </location>
</feature>
<feature type="region of interest" description="Disordered" evidence="2">
    <location>
        <begin position="1224"/>
        <end position="1311"/>
    </location>
</feature>
<feature type="compositionally biased region" description="Basic and acidic residues" evidence="2">
    <location>
        <begin position="668"/>
        <end position="681"/>
    </location>
</feature>
<dbReference type="OrthoDB" id="332080at2759"/>
<evidence type="ECO:0000313" key="4">
    <source>
        <dbReference type="Proteomes" id="UP000007494"/>
    </source>
</evidence>
<proteinExistence type="predicted"/>
<dbReference type="Proteomes" id="UP000007494">
    <property type="component" value="Chromosome XII"/>
</dbReference>
<feature type="region of interest" description="Disordered" evidence="2">
    <location>
        <begin position="1980"/>
        <end position="2002"/>
    </location>
</feature>
<dbReference type="InParanoid" id="F0VQE9"/>
<feature type="compositionally biased region" description="Low complexity" evidence="2">
    <location>
        <begin position="1072"/>
        <end position="1087"/>
    </location>
</feature>
<feature type="region of interest" description="Disordered" evidence="2">
    <location>
        <begin position="1110"/>
        <end position="1176"/>
    </location>
</feature>
<feature type="compositionally biased region" description="Low complexity" evidence="2">
    <location>
        <begin position="999"/>
        <end position="1009"/>
    </location>
</feature>
<keyword evidence="4" id="KW-1185">Reference proteome</keyword>
<feature type="compositionally biased region" description="Basic and acidic residues" evidence="2">
    <location>
        <begin position="908"/>
        <end position="919"/>
    </location>
</feature>
<feature type="compositionally biased region" description="Basic and acidic residues" evidence="2">
    <location>
        <begin position="624"/>
        <end position="648"/>
    </location>
</feature>
<dbReference type="OMA" id="ARGHFSF"/>
<feature type="compositionally biased region" description="Basic and acidic residues" evidence="2">
    <location>
        <begin position="531"/>
        <end position="543"/>
    </location>
</feature>
<feature type="compositionally biased region" description="Basic and acidic residues" evidence="2">
    <location>
        <begin position="1038"/>
        <end position="1048"/>
    </location>
</feature>
<gene>
    <name evidence="3" type="ORF">NCLIV_063720</name>
</gene>
<feature type="region of interest" description="Disordered" evidence="2">
    <location>
        <begin position="1"/>
        <end position="166"/>
    </location>
</feature>
<feature type="compositionally biased region" description="Basic and acidic residues" evidence="2">
    <location>
        <begin position="1635"/>
        <end position="1651"/>
    </location>
</feature>
<feature type="coiled-coil region" evidence="1">
    <location>
        <begin position="2231"/>
        <end position="2281"/>
    </location>
</feature>
<feature type="region of interest" description="Disordered" evidence="2">
    <location>
        <begin position="2077"/>
        <end position="2112"/>
    </location>
</feature>
<feature type="compositionally biased region" description="Basic and acidic residues" evidence="2">
    <location>
        <begin position="1351"/>
        <end position="1368"/>
    </location>
</feature>
<feature type="compositionally biased region" description="Polar residues" evidence="2">
    <location>
        <begin position="765"/>
        <end position="779"/>
    </location>
</feature>
<feature type="region of interest" description="Disordered" evidence="2">
    <location>
        <begin position="293"/>
        <end position="503"/>
    </location>
</feature>
<feature type="region of interest" description="Disordered" evidence="2">
    <location>
        <begin position="1347"/>
        <end position="1383"/>
    </location>
</feature>
<feature type="compositionally biased region" description="Basic and acidic residues" evidence="2">
    <location>
        <begin position="10"/>
        <end position="20"/>
    </location>
</feature>
<feature type="compositionally biased region" description="Basic and acidic residues" evidence="2">
    <location>
        <begin position="2025"/>
        <end position="2034"/>
    </location>
</feature>
<feature type="compositionally biased region" description="Basic and acidic residues" evidence="2">
    <location>
        <begin position="450"/>
        <end position="493"/>
    </location>
</feature>
<feature type="region of interest" description="Disordered" evidence="2">
    <location>
        <begin position="196"/>
        <end position="224"/>
    </location>
</feature>
<feature type="compositionally biased region" description="Basic and acidic residues" evidence="2">
    <location>
        <begin position="1891"/>
        <end position="1903"/>
    </location>
</feature>
<dbReference type="RefSeq" id="XP_003885972.1">
    <property type="nucleotide sequence ID" value="XM_003885923.1"/>
</dbReference>
<feature type="compositionally biased region" description="Basic and acidic residues" evidence="2">
    <location>
        <begin position="366"/>
        <end position="376"/>
    </location>
</feature>